<evidence type="ECO:0000256" key="2">
    <source>
        <dbReference type="ARBA" id="ARBA00022884"/>
    </source>
</evidence>
<keyword evidence="5" id="KW-1185">Reference proteome</keyword>
<dbReference type="InterPro" id="IPR006569">
    <property type="entry name" value="CID_dom"/>
</dbReference>
<dbReference type="GO" id="GO:0006397">
    <property type="term" value="P:mRNA processing"/>
    <property type="evidence" value="ECO:0007669"/>
    <property type="project" value="UniProtKB-KW"/>
</dbReference>
<evidence type="ECO:0000313" key="4">
    <source>
        <dbReference type="EMBL" id="TVU47814.1"/>
    </source>
</evidence>
<sequence>MFKLLGPFGLRENFPKQLASANESEKRTEHVLKVENKGEGTSNQVMGNIFEGMLKALVMDNNQIKEATKFALDNSDSAGVIVEILTKSLTLKETPVRLKIARLLLVSNILYSRDPTYHNKFKSILPRVMFTFNELCCTIRENLVVGIVKERVLKVLQDWANWSLYSNEYFNILRDIFLGSGETRIVDATATNNNNNIDGGENLLGTEPTKAVDSIDNKAECNDANGGSQLTPHGETWRGAAFTPAISLLYAGKYVIV</sequence>
<dbReference type="SUPFAM" id="SSF48464">
    <property type="entry name" value="ENTH/VHS domain"/>
    <property type="match status" value="1"/>
</dbReference>
<evidence type="ECO:0000259" key="3">
    <source>
        <dbReference type="PROSITE" id="PS51391"/>
    </source>
</evidence>
<keyword evidence="1" id="KW-0507">mRNA processing</keyword>
<organism evidence="4 5">
    <name type="scientific">Eragrostis curvula</name>
    <name type="common">weeping love grass</name>
    <dbReference type="NCBI Taxonomy" id="38414"/>
    <lineage>
        <taxon>Eukaryota</taxon>
        <taxon>Viridiplantae</taxon>
        <taxon>Streptophyta</taxon>
        <taxon>Embryophyta</taxon>
        <taxon>Tracheophyta</taxon>
        <taxon>Spermatophyta</taxon>
        <taxon>Magnoliopsida</taxon>
        <taxon>Liliopsida</taxon>
        <taxon>Poales</taxon>
        <taxon>Poaceae</taxon>
        <taxon>PACMAD clade</taxon>
        <taxon>Chloridoideae</taxon>
        <taxon>Eragrostideae</taxon>
        <taxon>Eragrostidinae</taxon>
        <taxon>Eragrostis</taxon>
    </lineage>
</organism>
<name>A0A5J9WKM2_9POAL</name>
<dbReference type="EMBL" id="RWGY01000004">
    <property type="protein sequence ID" value="TVU47814.1"/>
    <property type="molecule type" value="Genomic_DNA"/>
</dbReference>
<dbReference type="OrthoDB" id="377209at2759"/>
<gene>
    <name evidence="4" type="ORF">EJB05_07423</name>
</gene>
<dbReference type="GO" id="GO:0003723">
    <property type="term" value="F:RNA binding"/>
    <property type="evidence" value="ECO:0007669"/>
    <property type="project" value="UniProtKB-KW"/>
</dbReference>
<dbReference type="PANTHER" id="PTHR23140">
    <property type="entry name" value="RNA PROCESSING PROTEIN LD23810P"/>
    <property type="match status" value="1"/>
</dbReference>
<dbReference type="InterPro" id="IPR008942">
    <property type="entry name" value="ENTH_VHS"/>
</dbReference>
<evidence type="ECO:0000256" key="1">
    <source>
        <dbReference type="ARBA" id="ARBA00022664"/>
    </source>
</evidence>
<protein>
    <recommendedName>
        <fullName evidence="3">CID domain-containing protein</fullName>
    </recommendedName>
</protein>
<feature type="domain" description="CID" evidence="3">
    <location>
        <begin position="42"/>
        <end position="181"/>
    </location>
</feature>
<feature type="non-terminal residue" evidence="4">
    <location>
        <position position="1"/>
    </location>
</feature>
<dbReference type="Gene3D" id="1.25.40.90">
    <property type="match status" value="1"/>
</dbReference>
<dbReference type="SMART" id="SM00582">
    <property type="entry name" value="RPR"/>
    <property type="match status" value="1"/>
</dbReference>
<dbReference type="InterPro" id="IPR051485">
    <property type="entry name" value="SR-CTD_assoc_factor"/>
</dbReference>
<comment type="caution">
    <text evidence="4">The sequence shown here is derived from an EMBL/GenBank/DDBJ whole genome shotgun (WGS) entry which is preliminary data.</text>
</comment>
<keyword evidence="2" id="KW-0694">RNA-binding</keyword>
<dbReference type="Proteomes" id="UP000324897">
    <property type="component" value="Chromosome 5"/>
</dbReference>
<dbReference type="PROSITE" id="PS51391">
    <property type="entry name" value="CID"/>
    <property type="match status" value="1"/>
</dbReference>
<evidence type="ECO:0000313" key="5">
    <source>
        <dbReference type="Proteomes" id="UP000324897"/>
    </source>
</evidence>
<reference evidence="4 5" key="1">
    <citation type="journal article" date="2019" name="Sci. Rep.">
        <title>A high-quality genome of Eragrostis curvula grass provides insights into Poaceae evolution and supports new strategies to enhance forage quality.</title>
        <authorList>
            <person name="Carballo J."/>
            <person name="Santos B.A.C.M."/>
            <person name="Zappacosta D."/>
            <person name="Garbus I."/>
            <person name="Selva J.P."/>
            <person name="Gallo C.A."/>
            <person name="Diaz A."/>
            <person name="Albertini E."/>
            <person name="Caccamo M."/>
            <person name="Echenique V."/>
        </authorList>
    </citation>
    <scope>NUCLEOTIDE SEQUENCE [LARGE SCALE GENOMIC DNA]</scope>
    <source>
        <strain evidence="5">cv. Victoria</strain>
        <tissue evidence="4">Leaf</tissue>
    </source>
</reference>
<accession>A0A5J9WKM2</accession>
<proteinExistence type="predicted"/>
<dbReference type="GO" id="GO:0005634">
    <property type="term" value="C:nucleus"/>
    <property type="evidence" value="ECO:0007669"/>
    <property type="project" value="TreeGrafter"/>
</dbReference>
<dbReference type="AlphaFoldDB" id="A0A5J9WKM2"/>
<dbReference type="Gramene" id="TVU47814">
    <property type="protein sequence ID" value="TVU47814"/>
    <property type="gene ID" value="EJB05_07423"/>
</dbReference>
<dbReference type="PANTHER" id="PTHR23140:SF0">
    <property type="entry name" value="U2 SNRNP-ASSOCIATED SURP MOTIF-CONTAINING PROTEIN"/>
    <property type="match status" value="1"/>
</dbReference>